<feature type="domain" description="Solute-binding protein family 5" evidence="4">
    <location>
        <begin position="93"/>
        <end position="463"/>
    </location>
</feature>
<dbReference type="Gene3D" id="3.90.76.10">
    <property type="entry name" value="Dipeptide-binding Protein, Domain 1"/>
    <property type="match status" value="1"/>
</dbReference>
<evidence type="ECO:0000256" key="2">
    <source>
        <dbReference type="SAM" id="MobiDB-lite"/>
    </source>
</evidence>
<dbReference type="CDD" id="cd08509">
    <property type="entry name" value="PBP2_TmCBP_oligosaccharides_like"/>
    <property type="match status" value="1"/>
</dbReference>
<gene>
    <name evidence="5" type="ORF">SAMN05421678_13111</name>
</gene>
<dbReference type="OrthoDB" id="9764591at2"/>
<dbReference type="EMBL" id="FOOI01000031">
    <property type="protein sequence ID" value="SFH71590.1"/>
    <property type="molecule type" value="Genomic_DNA"/>
</dbReference>
<evidence type="ECO:0000256" key="3">
    <source>
        <dbReference type="SAM" id="SignalP"/>
    </source>
</evidence>
<reference evidence="5 6" key="1">
    <citation type="submission" date="2016-10" db="EMBL/GenBank/DDBJ databases">
        <authorList>
            <person name="de Groot N.N."/>
        </authorList>
    </citation>
    <scope>NUCLEOTIDE SEQUENCE [LARGE SCALE GENOMIC DNA]</scope>
    <source>
        <strain evidence="5 6">CPCC 202808</strain>
    </source>
</reference>
<dbReference type="GO" id="GO:0043190">
    <property type="term" value="C:ATP-binding cassette (ABC) transporter complex"/>
    <property type="evidence" value="ECO:0007669"/>
    <property type="project" value="InterPro"/>
</dbReference>
<proteinExistence type="predicted"/>
<dbReference type="SUPFAM" id="SSF53850">
    <property type="entry name" value="Periplasmic binding protein-like II"/>
    <property type="match status" value="1"/>
</dbReference>
<dbReference type="InterPro" id="IPR000914">
    <property type="entry name" value="SBP_5_dom"/>
</dbReference>
<name>A0A1I3CAL1_9ACTN</name>
<evidence type="ECO:0000259" key="4">
    <source>
        <dbReference type="Pfam" id="PF00496"/>
    </source>
</evidence>
<accession>A0A1I3CAL1</accession>
<dbReference type="PANTHER" id="PTHR30290">
    <property type="entry name" value="PERIPLASMIC BINDING COMPONENT OF ABC TRANSPORTER"/>
    <property type="match status" value="1"/>
</dbReference>
<feature type="chain" id="PRO_5038829390" evidence="3">
    <location>
        <begin position="20"/>
        <end position="568"/>
    </location>
</feature>
<organism evidence="5 6">
    <name type="scientific">Actinopolymorpha cephalotaxi</name>
    <dbReference type="NCBI Taxonomy" id="504797"/>
    <lineage>
        <taxon>Bacteria</taxon>
        <taxon>Bacillati</taxon>
        <taxon>Actinomycetota</taxon>
        <taxon>Actinomycetes</taxon>
        <taxon>Propionibacteriales</taxon>
        <taxon>Actinopolymorphaceae</taxon>
        <taxon>Actinopolymorpha</taxon>
    </lineage>
</organism>
<dbReference type="AlphaFoldDB" id="A0A1I3CAL1"/>
<feature type="region of interest" description="Disordered" evidence="2">
    <location>
        <begin position="546"/>
        <end position="568"/>
    </location>
</feature>
<evidence type="ECO:0000313" key="6">
    <source>
        <dbReference type="Proteomes" id="UP000199052"/>
    </source>
</evidence>
<keyword evidence="1 3" id="KW-0732">Signal</keyword>
<dbReference type="GO" id="GO:1904680">
    <property type="term" value="F:peptide transmembrane transporter activity"/>
    <property type="evidence" value="ECO:0007669"/>
    <property type="project" value="TreeGrafter"/>
</dbReference>
<dbReference type="GO" id="GO:0042597">
    <property type="term" value="C:periplasmic space"/>
    <property type="evidence" value="ECO:0007669"/>
    <property type="project" value="UniProtKB-ARBA"/>
</dbReference>
<evidence type="ECO:0000256" key="1">
    <source>
        <dbReference type="ARBA" id="ARBA00022729"/>
    </source>
</evidence>
<dbReference type="Gene3D" id="3.10.105.10">
    <property type="entry name" value="Dipeptide-binding Protein, Domain 3"/>
    <property type="match status" value="1"/>
</dbReference>
<dbReference type="PANTHER" id="PTHR30290:SF38">
    <property type="entry name" value="D,D-DIPEPTIDE-BINDING PERIPLASMIC PROTEIN DDPA-RELATED"/>
    <property type="match status" value="1"/>
</dbReference>
<dbReference type="PROSITE" id="PS51257">
    <property type="entry name" value="PROKAR_LIPOPROTEIN"/>
    <property type="match status" value="1"/>
</dbReference>
<dbReference type="InterPro" id="IPR039424">
    <property type="entry name" value="SBP_5"/>
</dbReference>
<sequence>MVILRNSVARALCAGGVLVALGLAGCSPPPTQVSKQSADTGSGMGDTLNVYNGGSGQFVKNFNPFSPTVLANVQGMIYESLFYFNDLAPLGTKPTPVLGESYEANDSGSVVTVKLKRGVKWSDGKPFTADDVAFTFNTVRDTKELDTTGNAPSAKVTGDDEVTLTFDKPALADIPSVLGSTWIVPKHIFSSMDKIPTDPNAKPVGTGPMKLANFTAQSYVFEKNDTFRQASDIRVPGMRMYSLSGNQAATNKLLKSELDWAGIFIPDVDKVLKPFPDISYSPAGYQQVELTACSNSNLGCTGPQTSPTVRQAISAAIDRNQINKLAYYGRGLPISPTYGVVKRDDKLVADQFSPASMQADVAKAKALLESDGWKLGADGIYAKGGKRLSMDVIVTTGYTDYIAALNIMKQQLQKAGIEIKPQQQANAEVISARGLGKFQLAIDGIFQGPIADLYYVYSKYFDSSQAAPVGKSGNPYGNVAKFSNPKVDAAVKAAGETEDIAEKAKLYGQVQSIIVPDMPYIPVINYQSYGLHSTANYTGWPTKDNPYAHGGPGGGGGEQTLLRLRPKK</sequence>
<dbReference type="PIRSF" id="PIRSF002741">
    <property type="entry name" value="MppA"/>
    <property type="match status" value="1"/>
</dbReference>
<dbReference type="Proteomes" id="UP000199052">
    <property type="component" value="Unassembled WGS sequence"/>
</dbReference>
<protein>
    <submittedName>
        <fullName evidence="5">Peptide/nickel transport system substrate-binding protein</fullName>
    </submittedName>
</protein>
<dbReference type="STRING" id="504797.SAMN05421678_13111"/>
<feature type="signal peptide" evidence="3">
    <location>
        <begin position="1"/>
        <end position="19"/>
    </location>
</feature>
<dbReference type="InterPro" id="IPR030678">
    <property type="entry name" value="Peptide/Ni-bd"/>
</dbReference>
<dbReference type="Gene3D" id="3.40.190.10">
    <property type="entry name" value="Periplasmic binding protein-like II"/>
    <property type="match status" value="1"/>
</dbReference>
<dbReference type="Pfam" id="PF00496">
    <property type="entry name" value="SBP_bac_5"/>
    <property type="match status" value="1"/>
</dbReference>
<dbReference type="GO" id="GO:0015833">
    <property type="term" value="P:peptide transport"/>
    <property type="evidence" value="ECO:0007669"/>
    <property type="project" value="TreeGrafter"/>
</dbReference>
<evidence type="ECO:0000313" key="5">
    <source>
        <dbReference type="EMBL" id="SFH71590.1"/>
    </source>
</evidence>